<organism evidence="1 2">
    <name type="scientific">Streptomyces roseirectus</name>
    <dbReference type="NCBI Taxonomy" id="2768066"/>
    <lineage>
        <taxon>Bacteria</taxon>
        <taxon>Bacillati</taxon>
        <taxon>Actinomycetota</taxon>
        <taxon>Actinomycetes</taxon>
        <taxon>Kitasatosporales</taxon>
        <taxon>Streptomycetaceae</taxon>
        <taxon>Streptomyces</taxon>
    </lineage>
</organism>
<proteinExistence type="predicted"/>
<dbReference type="Proteomes" id="UP000516052">
    <property type="component" value="Chromosome"/>
</dbReference>
<accession>A0A7H0I702</accession>
<reference evidence="1 2" key="1">
    <citation type="submission" date="2020-08" db="EMBL/GenBank/DDBJ databases">
        <title>A novel species.</title>
        <authorList>
            <person name="Gao J."/>
        </authorList>
    </citation>
    <scope>NUCLEOTIDE SEQUENCE [LARGE SCALE GENOMIC DNA]</scope>
    <source>
        <strain evidence="1 2">CRXT-G-22</strain>
    </source>
</reference>
<name>A0A7H0I702_9ACTN</name>
<keyword evidence="2" id="KW-1185">Reference proteome</keyword>
<dbReference type="KEGG" id="sroi:IAG44_03160"/>
<dbReference type="AlphaFoldDB" id="A0A7H0I702"/>
<dbReference type="EMBL" id="CP060828">
    <property type="protein sequence ID" value="QNP68568.1"/>
    <property type="molecule type" value="Genomic_DNA"/>
</dbReference>
<gene>
    <name evidence="1" type="ORF">IAG44_03160</name>
</gene>
<dbReference type="RefSeq" id="WP_187745607.1">
    <property type="nucleotide sequence ID" value="NZ_CP060828.1"/>
</dbReference>
<evidence type="ECO:0008006" key="3">
    <source>
        <dbReference type="Google" id="ProtNLM"/>
    </source>
</evidence>
<evidence type="ECO:0000313" key="2">
    <source>
        <dbReference type="Proteomes" id="UP000516052"/>
    </source>
</evidence>
<evidence type="ECO:0000313" key="1">
    <source>
        <dbReference type="EMBL" id="QNP68568.1"/>
    </source>
</evidence>
<protein>
    <recommendedName>
        <fullName evidence="3">DUF4333 domain-containing protein</fullName>
    </recommendedName>
</protein>
<sequence>MPDTRFLLGAVAGAATVLLAGGALTRALSTTESTTRLDEFDTVWLDGRKALAPNIVAGRTEGRYHPLPWVGFRVHGVSCPGALLAVAGTRMTCTGRREDGTVVGIPVTVVNATDTHITWKFDRCGCATGAGVSP</sequence>